<proteinExistence type="predicted"/>
<reference evidence="1 2" key="1">
    <citation type="journal article" date="2024" name="G3 (Bethesda)">
        <title>Genome assembly of Hibiscus sabdariffa L. provides insights into metabolisms of medicinal natural products.</title>
        <authorList>
            <person name="Kim T."/>
        </authorList>
    </citation>
    <scope>NUCLEOTIDE SEQUENCE [LARGE SCALE GENOMIC DNA]</scope>
    <source>
        <strain evidence="1">TK-2024</strain>
        <tissue evidence="1">Old leaves</tissue>
    </source>
</reference>
<accession>A0ABR1ZQY7</accession>
<name>A0ABR1ZQY7_9ROSI</name>
<comment type="caution">
    <text evidence="1">The sequence shown here is derived from an EMBL/GenBank/DDBJ whole genome shotgun (WGS) entry which is preliminary data.</text>
</comment>
<sequence length="94" mass="10894">MRKRDAEIQIGECLNVQLEETLKAGCSSLVLHFQEIQHRPWIVCLQHVRREGNTILDMLSKTTMRNDFDVRYFDAPIAMLIALMHADISSKPVR</sequence>
<evidence type="ECO:0000313" key="1">
    <source>
        <dbReference type="EMBL" id="KAK8483098.1"/>
    </source>
</evidence>
<organism evidence="1 2">
    <name type="scientific">Hibiscus sabdariffa</name>
    <name type="common">roselle</name>
    <dbReference type="NCBI Taxonomy" id="183260"/>
    <lineage>
        <taxon>Eukaryota</taxon>
        <taxon>Viridiplantae</taxon>
        <taxon>Streptophyta</taxon>
        <taxon>Embryophyta</taxon>
        <taxon>Tracheophyta</taxon>
        <taxon>Spermatophyta</taxon>
        <taxon>Magnoliopsida</taxon>
        <taxon>eudicotyledons</taxon>
        <taxon>Gunneridae</taxon>
        <taxon>Pentapetalae</taxon>
        <taxon>rosids</taxon>
        <taxon>malvids</taxon>
        <taxon>Malvales</taxon>
        <taxon>Malvaceae</taxon>
        <taxon>Malvoideae</taxon>
        <taxon>Hibiscus</taxon>
    </lineage>
</organism>
<evidence type="ECO:0008006" key="3">
    <source>
        <dbReference type="Google" id="ProtNLM"/>
    </source>
</evidence>
<gene>
    <name evidence="1" type="ORF">V6N12_046656</name>
</gene>
<keyword evidence="2" id="KW-1185">Reference proteome</keyword>
<dbReference type="Proteomes" id="UP001472677">
    <property type="component" value="Unassembled WGS sequence"/>
</dbReference>
<evidence type="ECO:0000313" key="2">
    <source>
        <dbReference type="Proteomes" id="UP001472677"/>
    </source>
</evidence>
<dbReference type="EMBL" id="JBBPBM010001612">
    <property type="protein sequence ID" value="KAK8483098.1"/>
    <property type="molecule type" value="Genomic_DNA"/>
</dbReference>
<protein>
    <recommendedName>
        <fullName evidence="3">RNase H type-1 domain-containing protein</fullName>
    </recommendedName>
</protein>